<proteinExistence type="predicted"/>
<dbReference type="Proteomes" id="UP000095751">
    <property type="component" value="Unassembled WGS sequence"/>
</dbReference>
<organism evidence="1 2">
    <name type="scientific">Fragilariopsis cylindrus CCMP1102</name>
    <dbReference type="NCBI Taxonomy" id="635003"/>
    <lineage>
        <taxon>Eukaryota</taxon>
        <taxon>Sar</taxon>
        <taxon>Stramenopiles</taxon>
        <taxon>Ochrophyta</taxon>
        <taxon>Bacillariophyta</taxon>
        <taxon>Bacillariophyceae</taxon>
        <taxon>Bacillariophycidae</taxon>
        <taxon>Bacillariales</taxon>
        <taxon>Bacillariaceae</taxon>
        <taxon>Fragilariopsis</taxon>
    </lineage>
</organism>
<reference evidence="1 2" key="1">
    <citation type="submission" date="2016-09" db="EMBL/GenBank/DDBJ databases">
        <title>Extensive genetic diversity and differential bi-allelic expression allows diatom success in the polar Southern Ocean.</title>
        <authorList>
            <consortium name="DOE Joint Genome Institute"/>
            <person name="Mock T."/>
            <person name="Otillar R.P."/>
            <person name="Strauss J."/>
            <person name="Dupont C."/>
            <person name="Frickenhaus S."/>
            <person name="Maumus F."/>
            <person name="Mcmullan M."/>
            <person name="Sanges R."/>
            <person name="Schmutz J."/>
            <person name="Toseland A."/>
            <person name="Valas R."/>
            <person name="Veluchamy A."/>
            <person name="Ward B.J."/>
            <person name="Allen A."/>
            <person name="Barry K."/>
            <person name="Falciatore A."/>
            <person name="Ferrante M."/>
            <person name="Fortunato A.E."/>
            <person name="Gloeckner G."/>
            <person name="Gruber A."/>
            <person name="Hipkin R."/>
            <person name="Janech M."/>
            <person name="Kroth P."/>
            <person name="Leese F."/>
            <person name="Lindquist E."/>
            <person name="Lyon B.R."/>
            <person name="Martin J."/>
            <person name="Mayer C."/>
            <person name="Parker M."/>
            <person name="Quesneville H."/>
            <person name="Raymond J."/>
            <person name="Uhlig C."/>
            <person name="Valentin K.U."/>
            <person name="Worden A.Z."/>
            <person name="Armbrust E.V."/>
            <person name="Bowler C."/>
            <person name="Green B."/>
            <person name="Moulton V."/>
            <person name="Van Oosterhout C."/>
            <person name="Grigoriev I."/>
        </authorList>
    </citation>
    <scope>NUCLEOTIDE SEQUENCE [LARGE SCALE GENOMIC DNA]</scope>
    <source>
        <strain evidence="1 2">CCMP1102</strain>
    </source>
</reference>
<dbReference type="AlphaFoldDB" id="A0A1E7FBL5"/>
<dbReference type="OrthoDB" id="432357at2759"/>
<protein>
    <submittedName>
        <fullName evidence="1">Uncharacterized protein</fullName>
    </submittedName>
</protein>
<evidence type="ECO:0000313" key="2">
    <source>
        <dbReference type="Proteomes" id="UP000095751"/>
    </source>
</evidence>
<keyword evidence="2" id="KW-1185">Reference proteome</keyword>
<dbReference type="EMBL" id="KV784359">
    <property type="protein sequence ID" value="OEU15203.1"/>
    <property type="molecule type" value="Genomic_DNA"/>
</dbReference>
<dbReference type="KEGG" id="fcy:FRACYDRAFT_269270"/>
<sequence>MPSLCLLHYQWNKTLPSKCDCDSPNFVEHDKPGALGYWKETRSKKRIASQLSPKMLEQIDYHTTVDSMLYATAIRIFLGRLRRVEELTGTSILKCIQWGKFYTATDYMSNLWTGPNGLLI</sequence>
<evidence type="ECO:0000313" key="1">
    <source>
        <dbReference type="EMBL" id="OEU15203.1"/>
    </source>
</evidence>
<accession>A0A1E7FBL5</accession>
<dbReference type="InParanoid" id="A0A1E7FBL5"/>
<gene>
    <name evidence="1" type="ORF">FRACYDRAFT_269270</name>
</gene>
<name>A0A1E7FBL5_9STRA</name>